<dbReference type="Pfam" id="PF00488">
    <property type="entry name" value="MutS_V"/>
    <property type="match status" value="1"/>
</dbReference>
<dbReference type="EC" id="3.6.4.-" evidence="7"/>
<keyword evidence="6 7" id="KW-0238">DNA-binding</keyword>
<evidence type="ECO:0000256" key="8">
    <source>
        <dbReference type="SAM" id="Coils"/>
    </source>
</evidence>
<dbReference type="Proteomes" id="UP000053091">
    <property type="component" value="Unassembled WGS sequence"/>
</dbReference>
<dbReference type="EC" id="3.1.-.-" evidence="7"/>
<dbReference type="PROSITE" id="PS50828">
    <property type="entry name" value="SMR"/>
    <property type="match status" value="1"/>
</dbReference>
<feature type="region of interest" description="Disordered" evidence="9">
    <location>
        <begin position="644"/>
        <end position="664"/>
    </location>
</feature>
<feature type="domain" description="Smr" evidence="10">
    <location>
        <begin position="741"/>
        <end position="816"/>
    </location>
</feature>
<dbReference type="SMART" id="SM00534">
    <property type="entry name" value="MUTSac"/>
    <property type="match status" value="1"/>
</dbReference>
<feature type="coiled-coil region" evidence="8">
    <location>
        <begin position="524"/>
        <end position="622"/>
    </location>
</feature>
<evidence type="ECO:0000256" key="4">
    <source>
        <dbReference type="ARBA" id="ARBA00022840"/>
    </source>
</evidence>
<dbReference type="GO" id="GO:0045910">
    <property type="term" value="P:negative regulation of DNA recombination"/>
    <property type="evidence" value="ECO:0007669"/>
    <property type="project" value="InterPro"/>
</dbReference>
<evidence type="ECO:0000256" key="9">
    <source>
        <dbReference type="SAM" id="MobiDB-lite"/>
    </source>
</evidence>
<evidence type="ECO:0000313" key="11">
    <source>
        <dbReference type="EMBL" id="GAP42501.1"/>
    </source>
</evidence>
<keyword evidence="12" id="KW-1185">Reference proteome</keyword>
<evidence type="ECO:0000256" key="5">
    <source>
        <dbReference type="ARBA" id="ARBA00022884"/>
    </source>
</evidence>
<keyword evidence="8" id="KW-0175">Coiled coil</keyword>
<keyword evidence="2 7" id="KW-0547">Nucleotide-binding</keyword>
<comment type="function">
    <text evidence="7">Endonuclease that is involved in the suppression of homologous recombination and thus may have a key role in the control of bacterial genetic diversity.</text>
</comment>
<dbReference type="GO" id="GO:0019843">
    <property type="term" value="F:rRNA binding"/>
    <property type="evidence" value="ECO:0007669"/>
    <property type="project" value="UniProtKB-UniRule"/>
</dbReference>
<dbReference type="FunFam" id="3.40.50.300:FF:001531">
    <property type="entry name" value="Endonuclease MutS2"/>
    <property type="match status" value="1"/>
</dbReference>
<feature type="binding site" evidence="7">
    <location>
        <begin position="343"/>
        <end position="350"/>
    </location>
    <ligand>
        <name>ATP</name>
        <dbReference type="ChEBI" id="CHEBI:30616"/>
    </ligand>
</feature>
<evidence type="ECO:0000259" key="10">
    <source>
        <dbReference type="PROSITE" id="PS50828"/>
    </source>
</evidence>
<dbReference type="InterPro" id="IPR036063">
    <property type="entry name" value="Smr_dom_sf"/>
</dbReference>
<keyword evidence="4 7" id="KW-0067">ATP-binding</keyword>
<dbReference type="Gene3D" id="3.30.1370.110">
    <property type="match status" value="1"/>
</dbReference>
<name>A0A0S7BPD6_9BACT</name>
<reference evidence="11" key="1">
    <citation type="journal article" date="2015" name="Genome Announc.">
        <title>Draft Genome Sequence of Bacteroidales Strain TBC1, a Novel Isolate from a Methanogenic Wastewater Treatment System.</title>
        <authorList>
            <person name="Tourlousse D.M."/>
            <person name="Matsuura N."/>
            <person name="Sun L."/>
            <person name="Toyonaga M."/>
            <person name="Kuroda K."/>
            <person name="Ohashi A."/>
            <person name="Cruz R."/>
            <person name="Yamaguchi T."/>
            <person name="Sekiguchi Y."/>
        </authorList>
    </citation>
    <scope>NUCLEOTIDE SEQUENCE [LARGE SCALE GENOMIC DNA]</scope>
    <source>
        <strain evidence="11">TBC1</strain>
    </source>
</reference>
<dbReference type="Gene3D" id="3.40.50.300">
    <property type="entry name" value="P-loop containing nucleotide triphosphate hydrolases"/>
    <property type="match status" value="1"/>
</dbReference>
<keyword evidence="5 7" id="KW-0694">RNA-binding</keyword>
<sequence>MIYPDNFEVKTGFQQIRIMLQRYCLNRKGAAMAMQTSFTDDFNTIGRLTGTAAEMVYLLRFTGNFPAQDYYDLSDALVQIRVPGTFCEPETLSELRLSLIAITEIVRYLNRLDAADFPYLKSLTPEAIPDQSIINKIESIIDDKSEIRDKASEKLFSIRKEIRSRISGVDRRINQILAAARREGIAQDDTELTIRNGRLVIPLPASNKRKLNGYVHDTSATGHTVFVEPAEVFEINNEIQNLRVEEKQEIARILVDLADFLRPFINDLLQYYSFLGEMDFIRAKALLAIEIGAVRPELINEPMIRWRKAVHPLLMIALKQQGRKIVEQDIELSGAQRIMVISGPNAGGKSVCLKTAGLLQYMLQCGLLIPVSDDSKAGIFSKIFLEIGDEQSLENDLSTYSSHLIHIRNFIENSDRRSLILIDEFGAGTEPQLGGAMAEASLEKLNENGCFGIITTHYTNLKLMADKFPGVFNAAMLFDTQAMQPLFKLSPGKPGSSFAFEIARKIGFPEKVLVNATSKISQSQLDFEKQLAQLEVDKKFIEQKTAELKVADETLSALVSRYEILLKNLESQRNEMLKGARIKAQQLLEQSNRIIENTIRQIKESKADKEKTRVLREKLEKAKTDLISDEASFITESETYTIAAQNKEPGTKQEGKPGGPLKKGSFVKIEGQETVGKIEEIRGRQASVLFGSVKLRTSLEKLVPATYAEIRTWEAGQRFSKPPVSVIHQLNDKMADFKMSIDIRGKKADEAQEAIARYIDQAILLRVNEVRILHGKGDGVLRNILHAYLRDTPEVVKFEDESLERGGHGVTLVYFR</sequence>
<dbReference type="SUPFAM" id="SSF52540">
    <property type="entry name" value="P-loop containing nucleoside triphosphate hydrolases"/>
    <property type="match status" value="1"/>
</dbReference>
<gene>
    <name evidence="7" type="primary">mutS2</name>
    <name evidence="7" type="synonym">rqcU</name>
    <name evidence="11" type="ORF">TBC1_11631</name>
</gene>
<dbReference type="SMART" id="SM00463">
    <property type="entry name" value="SMR"/>
    <property type="match status" value="1"/>
</dbReference>
<comment type="function">
    <text evidence="7">Acts as a ribosome collision sensor, splitting the ribosome into its 2 subunits. Detects stalled/collided 70S ribosomes which it binds and splits by an ATP-hydrolysis driven conformational change. Acts upstream of the ribosome quality control system (RQC), a ribosome-associated complex that mediates the extraction of incompletely synthesized nascent chains from stalled ribosomes and their subsequent degradation. Probably generates substrates for RQC.</text>
</comment>
<dbReference type="GO" id="GO:0072344">
    <property type="term" value="P:rescue of stalled ribosome"/>
    <property type="evidence" value="ECO:0007669"/>
    <property type="project" value="UniProtKB-UniRule"/>
</dbReference>
<dbReference type="GO" id="GO:0006298">
    <property type="term" value="P:mismatch repair"/>
    <property type="evidence" value="ECO:0007669"/>
    <property type="project" value="InterPro"/>
</dbReference>
<comment type="similarity">
    <text evidence="7">Belongs to the DNA mismatch repair MutS family. MutS2 subfamily.</text>
</comment>
<dbReference type="InterPro" id="IPR045076">
    <property type="entry name" value="MutS"/>
</dbReference>
<comment type="subunit">
    <text evidence="7">Homodimer. Binds to stalled ribosomes, contacting rRNA.</text>
</comment>
<evidence type="ECO:0000256" key="7">
    <source>
        <dbReference type="HAMAP-Rule" id="MF_00092"/>
    </source>
</evidence>
<accession>A0A0S7BPD6</accession>
<dbReference type="NCBIfam" id="TIGR01069">
    <property type="entry name" value="mutS2"/>
    <property type="match status" value="1"/>
</dbReference>
<dbReference type="GO" id="GO:0005524">
    <property type="term" value="F:ATP binding"/>
    <property type="evidence" value="ECO:0007669"/>
    <property type="project" value="UniProtKB-UniRule"/>
</dbReference>
<dbReference type="AlphaFoldDB" id="A0A0S7BPD6"/>
<evidence type="ECO:0000256" key="6">
    <source>
        <dbReference type="ARBA" id="ARBA00023125"/>
    </source>
</evidence>
<dbReference type="SUPFAM" id="SSF48334">
    <property type="entry name" value="DNA repair protein MutS, domain III"/>
    <property type="match status" value="1"/>
</dbReference>
<evidence type="ECO:0000256" key="3">
    <source>
        <dbReference type="ARBA" id="ARBA00022801"/>
    </source>
</evidence>
<organism evidence="11">
    <name type="scientific">Lentimicrobium saccharophilum</name>
    <dbReference type="NCBI Taxonomy" id="1678841"/>
    <lineage>
        <taxon>Bacteria</taxon>
        <taxon>Pseudomonadati</taxon>
        <taxon>Bacteroidota</taxon>
        <taxon>Bacteroidia</taxon>
        <taxon>Bacteroidales</taxon>
        <taxon>Lentimicrobiaceae</taxon>
        <taxon>Lentimicrobium</taxon>
    </lineage>
</organism>
<dbReference type="InterPro" id="IPR036187">
    <property type="entry name" value="DNA_mismatch_repair_MutS_sf"/>
</dbReference>
<dbReference type="PANTHER" id="PTHR48466">
    <property type="entry name" value="OS10G0509000 PROTEIN-RELATED"/>
    <property type="match status" value="1"/>
</dbReference>
<dbReference type="GO" id="GO:0030983">
    <property type="term" value="F:mismatched DNA binding"/>
    <property type="evidence" value="ECO:0007669"/>
    <property type="project" value="InterPro"/>
</dbReference>
<dbReference type="PATRIC" id="fig|1678841.3.peg.715"/>
<dbReference type="EMBL" id="DF968182">
    <property type="protein sequence ID" value="GAP42501.1"/>
    <property type="molecule type" value="Genomic_DNA"/>
</dbReference>
<dbReference type="PIRSF" id="PIRSF005814">
    <property type="entry name" value="MutS_YshD"/>
    <property type="match status" value="1"/>
</dbReference>
<protein>
    <recommendedName>
        <fullName evidence="7">Endonuclease MutS2</fullName>
        <ecNumber evidence="7">3.1.-.-</ecNumber>
    </recommendedName>
    <alternativeName>
        <fullName evidence="7">Ribosome-associated protein quality control-upstream factor</fullName>
        <shortName evidence="7">RQC-upstream factor</shortName>
        <shortName evidence="7">RqcU</shortName>
        <ecNumber evidence="7">3.6.4.-</ecNumber>
    </alternativeName>
</protein>
<keyword evidence="3 7" id="KW-0378">Hydrolase</keyword>
<evidence type="ECO:0000256" key="1">
    <source>
        <dbReference type="ARBA" id="ARBA00022730"/>
    </source>
</evidence>
<dbReference type="InterPro" id="IPR000432">
    <property type="entry name" value="DNA_mismatch_repair_MutS_C"/>
</dbReference>
<keyword evidence="1 7" id="KW-0699">rRNA-binding</keyword>
<dbReference type="InterPro" id="IPR005747">
    <property type="entry name" value="MutS2"/>
</dbReference>
<proteinExistence type="inferred from homology"/>
<dbReference type="SMART" id="SM00533">
    <property type="entry name" value="MUTSd"/>
    <property type="match status" value="1"/>
</dbReference>
<dbReference type="Pfam" id="PF01713">
    <property type="entry name" value="Smr"/>
    <property type="match status" value="1"/>
</dbReference>
<keyword evidence="7" id="KW-0540">Nuclease</keyword>
<dbReference type="InterPro" id="IPR027417">
    <property type="entry name" value="P-loop_NTPase"/>
</dbReference>
<dbReference type="GO" id="GO:0016887">
    <property type="term" value="F:ATP hydrolysis activity"/>
    <property type="evidence" value="ECO:0007669"/>
    <property type="project" value="InterPro"/>
</dbReference>
<keyword evidence="7 11" id="KW-0255">Endonuclease</keyword>
<dbReference type="InterPro" id="IPR007696">
    <property type="entry name" value="DNA_mismatch_repair_MutS_core"/>
</dbReference>
<evidence type="ECO:0000256" key="2">
    <source>
        <dbReference type="ARBA" id="ARBA00022741"/>
    </source>
</evidence>
<dbReference type="GO" id="GO:0140664">
    <property type="term" value="F:ATP-dependent DNA damage sensor activity"/>
    <property type="evidence" value="ECO:0007669"/>
    <property type="project" value="InterPro"/>
</dbReference>
<dbReference type="GO" id="GO:0004519">
    <property type="term" value="F:endonuclease activity"/>
    <property type="evidence" value="ECO:0007669"/>
    <property type="project" value="UniProtKB-UniRule"/>
</dbReference>
<dbReference type="SUPFAM" id="SSF160443">
    <property type="entry name" value="SMR domain-like"/>
    <property type="match status" value="1"/>
</dbReference>
<evidence type="ECO:0000313" key="12">
    <source>
        <dbReference type="Proteomes" id="UP000053091"/>
    </source>
</evidence>
<dbReference type="HAMAP" id="MF_00092">
    <property type="entry name" value="MutS2"/>
    <property type="match status" value="1"/>
</dbReference>
<dbReference type="PROSITE" id="PS00486">
    <property type="entry name" value="DNA_MISMATCH_REPAIR_2"/>
    <property type="match status" value="1"/>
</dbReference>
<dbReference type="GO" id="GO:0043023">
    <property type="term" value="F:ribosomal large subunit binding"/>
    <property type="evidence" value="ECO:0007669"/>
    <property type="project" value="UniProtKB-UniRule"/>
</dbReference>
<dbReference type="STRING" id="1678841.TBC1_11631"/>
<dbReference type="InterPro" id="IPR002625">
    <property type="entry name" value="Smr_dom"/>
</dbReference>
<dbReference type="PANTHER" id="PTHR48466:SF2">
    <property type="entry name" value="OS10G0509000 PROTEIN"/>
    <property type="match status" value="1"/>
</dbReference>